<evidence type="ECO:0000313" key="2">
    <source>
        <dbReference type="Proteomes" id="UP000622687"/>
    </source>
</evidence>
<dbReference type="InterPro" id="IPR038056">
    <property type="entry name" value="YjbR-like_sf"/>
</dbReference>
<sequence length="117" mass="13760">MDLQELKNYCLNKKGVYEDFPFDDETLVLKVGSKMFALTNINEKDLKVNLKCDPIMSQDLRREYNAIKPGYHMNKTHWNTVKINGSIDDKTIKMLIDISYDLVFKGLKKKEREEILK</sequence>
<dbReference type="PANTHER" id="PTHR35145">
    <property type="entry name" value="CYTOPLASMIC PROTEIN-RELATED"/>
    <property type="match status" value="1"/>
</dbReference>
<dbReference type="PANTHER" id="PTHR35145:SF1">
    <property type="entry name" value="CYTOPLASMIC PROTEIN"/>
    <property type="match status" value="1"/>
</dbReference>
<reference evidence="1" key="1">
    <citation type="submission" date="2020-12" db="EMBL/GenBank/DDBJ databases">
        <title>Clostridium thailandense sp. nov., a novel acetogenic bacterium isolated from peat land soil in Thailand.</title>
        <authorList>
            <person name="Chaikitkaew S."/>
            <person name="Birkeland N.K."/>
        </authorList>
    </citation>
    <scope>NUCLEOTIDE SEQUENCE</scope>
    <source>
        <strain evidence="1">DSM 17425</strain>
    </source>
</reference>
<dbReference type="Gene3D" id="3.90.1150.30">
    <property type="match status" value="1"/>
</dbReference>
<dbReference type="InterPro" id="IPR007351">
    <property type="entry name" value="YjbR"/>
</dbReference>
<keyword evidence="1" id="KW-0238">DNA-binding</keyword>
<dbReference type="InterPro" id="IPR058532">
    <property type="entry name" value="YjbR/MT2646/Rv2570-like"/>
</dbReference>
<dbReference type="AlphaFoldDB" id="A0A934HXP1"/>
<gene>
    <name evidence="1" type="ORF">I6U51_07105</name>
</gene>
<dbReference type="Pfam" id="PF04237">
    <property type="entry name" value="YjbR"/>
    <property type="match status" value="1"/>
</dbReference>
<dbReference type="RefSeq" id="WP_211141972.1">
    <property type="nucleotide sequence ID" value="NZ_JAEEGB010000006.1"/>
</dbReference>
<protein>
    <submittedName>
        <fullName evidence="1">MmcQ/YjbR family DNA-binding protein</fullName>
    </submittedName>
</protein>
<evidence type="ECO:0000313" key="1">
    <source>
        <dbReference type="EMBL" id="MBI6872477.1"/>
    </source>
</evidence>
<dbReference type="Proteomes" id="UP000622687">
    <property type="component" value="Unassembled WGS sequence"/>
</dbReference>
<dbReference type="EMBL" id="JAEEGB010000006">
    <property type="protein sequence ID" value="MBI6872477.1"/>
    <property type="molecule type" value="Genomic_DNA"/>
</dbReference>
<keyword evidence="2" id="KW-1185">Reference proteome</keyword>
<comment type="caution">
    <text evidence="1">The sequence shown here is derived from an EMBL/GenBank/DDBJ whole genome shotgun (WGS) entry which is preliminary data.</text>
</comment>
<proteinExistence type="predicted"/>
<name>A0A934HXP1_9CLOT</name>
<dbReference type="SUPFAM" id="SSF142906">
    <property type="entry name" value="YjbR-like"/>
    <property type="match status" value="1"/>
</dbReference>
<organism evidence="1 2">
    <name type="scientific">Clostridium aciditolerans</name>
    <dbReference type="NCBI Taxonomy" id="339861"/>
    <lineage>
        <taxon>Bacteria</taxon>
        <taxon>Bacillati</taxon>
        <taxon>Bacillota</taxon>
        <taxon>Clostridia</taxon>
        <taxon>Eubacteriales</taxon>
        <taxon>Clostridiaceae</taxon>
        <taxon>Clostridium</taxon>
    </lineage>
</organism>
<accession>A0A934HXP1</accession>
<dbReference type="GO" id="GO:0003677">
    <property type="term" value="F:DNA binding"/>
    <property type="evidence" value="ECO:0007669"/>
    <property type="project" value="UniProtKB-KW"/>
</dbReference>